<evidence type="ECO:0000313" key="2">
    <source>
        <dbReference type="EMBL" id="AMD20226.1"/>
    </source>
</evidence>
<proteinExistence type="predicted"/>
<dbReference type="OrthoDB" id="376826at2759"/>
<keyword evidence="3" id="KW-1185">Reference proteome</keyword>
<evidence type="ECO:0000313" key="3">
    <source>
        <dbReference type="Proteomes" id="UP000243052"/>
    </source>
</evidence>
<dbReference type="Proteomes" id="UP000243052">
    <property type="component" value="Chromosome iv"/>
</dbReference>
<protein>
    <submittedName>
        <fullName evidence="2">HDL518Wp</fullName>
    </submittedName>
</protein>
<evidence type="ECO:0000256" key="1">
    <source>
        <dbReference type="SAM" id="MobiDB-lite"/>
    </source>
</evidence>
<sequence>MSKIFHKKERREEEAAPQVEEIPSVQNEAQIPADNKCRTMTHINSYPLVQQTKHILRRFPPTRVVLSNTKPIIIGAVTSKPMTLVRPVTGIADRVFDKTLSVTEMIVPSMKTKTYQRLGEEIMLPYTITKTVAQKTTSTAKYALRTYFFEPTHEQVLKFRKYYNEKIIDTHGKPLIRGTLDCIVGPVNRRYESLIIKVLPEGKPVPTTGFTNECDRNLALTCNMIGRLGPAAVKKTSAILFSPCNYVKHVNDVFNDNLDRLENLQWANSWKAAKNAIAELNGETLEHVKNFIPGNRTKPANGNGNNPPSGDTDMVTATVVDPDKDAAEKASEAQKSVPSTE</sequence>
<dbReference type="AlphaFoldDB" id="A0A0X8HRQ9"/>
<dbReference type="Pfam" id="PF17316">
    <property type="entry name" value="Perilipin_2"/>
    <property type="match status" value="1"/>
</dbReference>
<gene>
    <name evidence="2" type="ORF">AW171_hschr42110</name>
</gene>
<dbReference type="GeneID" id="28723464"/>
<feature type="region of interest" description="Disordered" evidence="1">
    <location>
        <begin position="293"/>
        <end position="341"/>
    </location>
</feature>
<feature type="region of interest" description="Disordered" evidence="1">
    <location>
        <begin position="1"/>
        <end position="27"/>
    </location>
</feature>
<accession>A0A0X8HRQ9</accession>
<reference evidence="2 3" key="1">
    <citation type="submission" date="2016-01" db="EMBL/GenBank/DDBJ databases">
        <title>Genome sequence of the yeast Holleya sinecauda.</title>
        <authorList>
            <person name="Dietrich F.S."/>
        </authorList>
    </citation>
    <scope>NUCLEOTIDE SEQUENCE [LARGE SCALE GENOMIC DNA]</scope>
    <source>
        <strain evidence="2 3">ATCC 58844</strain>
    </source>
</reference>
<dbReference type="EMBL" id="CP014244">
    <property type="protein sequence ID" value="AMD20226.1"/>
    <property type="molecule type" value="Genomic_DNA"/>
</dbReference>
<organism evidence="2 3">
    <name type="scientific">Eremothecium sinecaudum</name>
    <dbReference type="NCBI Taxonomy" id="45286"/>
    <lineage>
        <taxon>Eukaryota</taxon>
        <taxon>Fungi</taxon>
        <taxon>Dikarya</taxon>
        <taxon>Ascomycota</taxon>
        <taxon>Saccharomycotina</taxon>
        <taxon>Saccharomycetes</taxon>
        <taxon>Saccharomycetales</taxon>
        <taxon>Saccharomycetaceae</taxon>
        <taxon>Eremothecium</taxon>
    </lineage>
</organism>
<name>A0A0X8HRQ9_9SACH</name>
<feature type="compositionally biased region" description="Basic and acidic residues" evidence="1">
    <location>
        <begin position="321"/>
        <end position="332"/>
    </location>
</feature>
<dbReference type="RefSeq" id="XP_017987222.1">
    <property type="nucleotide sequence ID" value="XM_018132200.1"/>
</dbReference>